<keyword evidence="1" id="KW-0472">Membrane</keyword>
<sequence>MHYEGAHIIVIQLKNLYKAVVVILISACFLLFNGWYFHKCIIDPHYYQLTDFSEEDIQIFEHFYNIDLPSNTKFIKAEQFETGIGNYSAILYVSLPAKKVKPLVSDYSYMPIFYNNRYTVFYGVNITSSNKETAQITFGADDGSLNGSLWSKQVRNLLESKGKYIGVSDETYVISAFIINIVFIALLVWILKKGRRTRV</sequence>
<dbReference type="Proteomes" id="UP000001120">
    <property type="component" value="Chromosome"/>
</dbReference>
<keyword evidence="1" id="KW-0812">Transmembrane</keyword>
<dbReference type="AlphaFoldDB" id="A7Z209"/>
<dbReference type="HOGENOM" id="CLU_1363890_0_0_9"/>
<dbReference type="EMBL" id="CP000560">
    <property type="protein sequence ID" value="ABS73035.2"/>
    <property type="molecule type" value="Genomic_DNA"/>
</dbReference>
<keyword evidence="3" id="KW-1185">Reference proteome</keyword>
<proteinExistence type="predicted"/>
<organism evidence="2 3">
    <name type="scientific">Bacillus velezensis (strain DSM 23117 / BGSC 10A6 / LMG 26770 / FZB42)</name>
    <name type="common">Bacillus amyloliquefaciens subsp. plantarum</name>
    <dbReference type="NCBI Taxonomy" id="326423"/>
    <lineage>
        <taxon>Bacteria</taxon>
        <taxon>Bacillati</taxon>
        <taxon>Bacillota</taxon>
        <taxon>Bacilli</taxon>
        <taxon>Bacillales</taxon>
        <taxon>Bacillaceae</taxon>
        <taxon>Bacillus</taxon>
        <taxon>Bacillus amyloliquefaciens group</taxon>
    </lineage>
</organism>
<reference evidence="2 3" key="1">
    <citation type="journal article" date="2007" name="Nat. Biotechnol.">
        <title>Comparative analysis of the complete genome sequence of the plant growth-promoting bacterium Bacillus amyloliquefaciens FZB42.</title>
        <authorList>
            <person name="Chen X.H."/>
            <person name="Koumoutsi A."/>
            <person name="Scholz R."/>
            <person name="Eisenreich A."/>
            <person name="Schneider K."/>
            <person name="Heinemeyer I."/>
            <person name="Morgenstern B."/>
            <person name="Voss B."/>
            <person name="Hess W.R."/>
            <person name="Reva O."/>
            <person name="Junge H."/>
            <person name="Voigt B."/>
            <person name="Jungblut P.R."/>
            <person name="Vater J."/>
            <person name="Sussmuth R."/>
            <person name="Liesegang H."/>
            <person name="Strittmatter A."/>
            <person name="Gottschalk G."/>
            <person name="Borriss R."/>
        </authorList>
    </citation>
    <scope>NUCLEOTIDE SEQUENCE [LARGE SCALE GENOMIC DNA]</scope>
    <source>
        <strain evidence="3">DSM 23117 / BGSC 10A6 / LMG 26770 / FZB42</strain>
    </source>
</reference>
<accession>A7Z209</accession>
<dbReference type="KEGG" id="bay:RBAM_006500"/>
<gene>
    <name evidence="2" type="ordered locus">RBAM_006500</name>
</gene>
<name>A7Z209_BACVZ</name>
<evidence type="ECO:0000313" key="3">
    <source>
        <dbReference type="Proteomes" id="UP000001120"/>
    </source>
</evidence>
<evidence type="ECO:0000256" key="1">
    <source>
        <dbReference type="SAM" id="Phobius"/>
    </source>
</evidence>
<feature type="transmembrane region" description="Helical" evidence="1">
    <location>
        <begin position="16"/>
        <end position="37"/>
    </location>
</feature>
<feature type="transmembrane region" description="Helical" evidence="1">
    <location>
        <begin position="172"/>
        <end position="191"/>
    </location>
</feature>
<keyword evidence="1" id="KW-1133">Transmembrane helix</keyword>
<protein>
    <submittedName>
        <fullName evidence="2">Uncharacterized protein</fullName>
    </submittedName>
</protein>
<dbReference type="GeneID" id="93079785"/>
<dbReference type="RefSeq" id="WP_023356751.1">
    <property type="nucleotide sequence ID" value="NC_009725.2"/>
</dbReference>
<evidence type="ECO:0000313" key="2">
    <source>
        <dbReference type="EMBL" id="ABS73035.2"/>
    </source>
</evidence>